<dbReference type="InterPro" id="IPR007865">
    <property type="entry name" value="Aminopep_P_N"/>
</dbReference>
<comment type="caution">
    <text evidence="6">The sequence shown here is derived from an EMBL/GenBank/DDBJ whole genome shotgun (WGS) entry which is preliminary data.</text>
</comment>
<accession>A0AA39SUC3</accession>
<feature type="region of interest" description="Disordered" evidence="4">
    <location>
        <begin position="34"/>
        <end position="53"/>
    </location>
</feature>
<evidence type="ECO:0000256" key="3">
    <source>
        <dbReference type="ARBA" id="ARBA00022801"/>
    </source>
</evidence>
<dbReference type="GO" id="GO:0006508">
    <property type="term" value="P:proteolysis"/>
    <property type="evidence" value="ECO:0007669"/>
    <property type="project" value="TreeGrafter"/>
</dbReference>
<dbReference type="GO" id="GO:0070006">
    <property type="term" value="F:metalloaminopeptidase activity"/>
    <property type="evidence" value="ECO:0007669"/>
    <property type="project" value="InterPro"/>
</dbReference>
<dbReference type="PANTHER" id="PTHR43226:SF4">
    <property type="entry name" value="XAA-PRO AMINOPEPTIDASE 3"/>
    <property type="match status" value="1"/>
</dbReference>
<evidence type="ECO:0000313" key="6">
    <source>
        <dbReference type="EMBL" id="KAK0599346.1"/>
    </source>
</evidence>
<keyword evidence="3" id="KW-0378">Hydrolase</keyword>
<dbReference type="EMBL" id="JAUESC010000003">
    <property type="protein sequence ID" value="KAK0599346.1"/>
    <property type="molecule type" value="Genomic_DNA"/>
</dbReference>
<name>A0AA39SUC3_ACESA</name>
<evidence type="ECO:0000256" key="1">
    <source>
        <dbReference type="ARBA" id="ARBA00008766"/>
    </source>
</evidence>
<dbReference type="GO" id="GO:0005739">
    <property type="term" value="C:mitochondrion"/>
    <property type="evidence" value="ECO:0007669"/>
    <property type="project" value="TreeGrafter"/>
</dbReference>
<dbReference type="AlphaFoldDB" id="A0AA39SUC3"/>
<keyword evidence="7" id="KW-1185">Reference proteome</keyword>
<evidence type="ECO:0000259" key="5">
    <source>
        <dbReference type="SMART" id="SM01011"/>
    </source>
</evidence>
<protein>
    <recommendedName>
        <fullName evidence="5">Aminopeptidase P N-terminal domain-containing protein</fullName>
    </recommendedName>
</protein>
<comment type="similarity">
    <text evidence="1">Belongs to the peptidase M24B family.</text>
</comment>
<reference evidence="6" key="2">
    <citation type="submission" date="2023-06" db="EMBL/GenBank/DDBJ databases">
        <authorList>
            <person name="Swenson N.G."/>
            <person name="Wegrzyn J.L."/>
            <person name="Mcevoy S.L."/>
        </authorList>
    </citation>
    <scope>NUCLEOTIDE SEQUENCE</scope>
    <source>
        <strain evidence="6">NS2018</strain>
        <tissue evidence="6">Leaf</tissue>
    </source>
</reference>
<dbReference type="GO" id="GO:0030145">
    <property type="term" value="F:manganese ion binding"/>
    <property type="evidence" value="ECO:0007669"/>
    <property type="project" value="InterPro"/>
</dbReference>
<evidence type="ECO:0000256" key="4">
    <source>
        <dbReference type="SAM" id="MobiDB-lite"/>
    </source>
</evidence>
<keyword evidence="2" id="KW-0479">Metal-binding</keyword>
<dbReference type="SMART" id="SM01011">
    <property type="entry name" value="AMP_N"/>
    <property type="match status" value="1"/>
</dbReference>
<dbReference type="Gene3D" id="3.40.350.10">
    <property type="entry name" value="Creatinase/prolidase N-terminal domain"/>
    <property type="match status" value="1"/>
</dbReference>
<organism evidence="6 7">
    <name type="scientific">Acer saccharum</name>
    <name type="common">Sugar maple</name>
    <dbReference type="NCBI Taxonomy" id="4024"/>
    <lineage>
        <taxon>Eukaryota</taxon>
        <taxon>Viridiplantae</taxon>
        <taxon>Streptophyta</taxon>
        <taxon>Embryophyta</taxon>
        <taxon>Tracheophyta</taxon>
        <taxon>Spermatophyta</taxon>
        <taxon>Magnoliopsida</taxon>
        <taxon>eudicotyledons</taxon>
        <taxon>Gunneridae</taxon>
        <taxon>Pentapetalae</taxon>
        <taxon>rosids</taxon>
        <taxon>malvids</taxon>
        <taxon>Sapindales</taxon>
        <taxon>Sapindaceae</taxon>
        <taxon>Hippocastanoideae</taxon>
        <taxon>Acereae</taxon>
        <taxon>Acer</taxon>
    </lineage>
</organism>
<feature type="compositionally biased region" description="Basic and acidic residues" evidence="4">
    <location>
        <begin position="42"/>
        <end position="53"/>
    </location>
</feature>
<dbReference type="SUPFAM" id="SSF53092">
    <property type="entry name" value="Creatinase/prolidase N-terminal domain"/>
    <property type="match status" value="1"/>
</dbReference>
<dbReference type="Pfam" id="PF05195">
    <property type="entry name" value="AMP_N"/>
    <property type="match status" value="1"/>
</dbReference>
<dbReference type="PANTHER" id="PTHR43226">
    <property type="entry name" value="XAA-PRO AMINOPEPTIDASE 3"/>
    <property type="match status" value="1"/>
</dbReference>
<sequence>MQILVRKLLHRISTKQTIGLRAYSTNKFIDVGQPTPASHPQLTKEGEITPGKGAEEYNSRRKRLLDLLPENSVAILTAAPVKMMTDVVPYTYRQDADYLYITGCEQPGGLAVLSHEWSTFVQDVNWKGPVAGVEAALETFKAEKAYPMRKIHEILPDMIGRSSKLFHNKEAAAQTLTDLKAFQKADYYGKVKNLSKLTDVLQWVKSPAELKLMRESASIACQALFYTR</sequence>
<proteinExistence type="inferred from homology"/>
<evidence type="ECO:0000313" key="7">
    <source>
        <dbReference type="Proteomes" id="UP001168877"/>
    </source>
</evidence>
<feature type="domain" description="Aminopeptidase P N-terminal" evidence="5">
    <location>
        <begin position="52"/>
        <end position="174"/>
    </location>
</feature>
<evidence type="ECO:0000256" key="2">
    <source>
        <dbReference type="ARBA" id="ARBA00022723"/>
    </source>
</evidence>
<dbReference type="InterPro" id="IPR029149">
    <property type="entry name" value="Creatin/AminoP/Spt16_N"/>
</dbReference>
<gene>
    <name evidence="6" type="ORF">LWI29_004460</name>
</gene>
<dbReference type="Proteomes" id="UP001168877">
    <property type="component" value="Unassembled WGS sequence"/>
</dbReference>
<reference evidence="6" key="1">
    <citation type="journal article" date="2022" name="Plant J.">
        <title>Strategies of tolerance reflected in two North American maple genomes.</title>
        <authorList>
            <person name="McEvoy S.L."/>
            <person name="Sezen U.U."/>
            <person name="Trouern-Trend A."/>
            <person name="McMahon S.M."/>
            <person name="Schaberg P.G."/>
            <person name="Yang J."/>
            <person name="Wegrzyn J.L."/>
            <person name="Swenson N.G."/>
        </authorList>
    </citation>
    <scope>NUCLEOTIDE SEQUENCE</scope>
    <source>
        <strain evidence="6">NS2018</strain>
    </source>
</reference>
<dbReference type="InterPro" id="IPR052433">
    <property type="entry name" value="X-Pro_dipept-like"/>
</dbReference>